<reference evidence="1 2" key="1">
    <citation type="journal article" date="2021" name="Int. J. Syst. Evol. Microbiol.">
        <title>Amazonocrinis nigriterrae gen. nov., sp. nov., Atlanticothrix silvestris gen. nov., sp. nov. and Dendronalium phyllosphericum gen. nov., sp. nov., nostocacean cyanobacteria from Brazilian environments.</title>
        <authorList>
            <person name="Alvarenga D.O."/>
            <person name="Andreote A.P.D."/>
            <person name="Branco L.H.Z."/>
            <person name="Delbaje E."/>
            <person name="Cruz R.B."/>
            <person name="Varani A.M."/>
            <person name="Fiore M.F."/>
        </authorList>
    </citation>
    <scope>NUCLEOTIDE SEQUENCE [LARGE SCALE GENOMIC DNA]</scope>
    <source>
        <strain evidence="1 2">CENA369</strain>
    </source>
</reference>
<dbReference type="Proteomes" id="UP000662314">
    <property type="component" value="Unassembled WGS sequence"/>
</dbReference>
<keyword evidence="2" id="KW-1185">Reference proteome</keyword>
<gene>
    <name evidence="1" type="ORF">I8752_03060</name>
</gene>
<dbReference type="InterPro" id="IPR051828">
    <property type="entry name" value="HAD-like_hydrolase_domain"/>
</dbReference>
<dbReference type="PANTHER" id="PTHR46191:SF2">
    <property type="entry name" value="HALOACID DEHALOGENASE-LIKE HYDROLASE DOMAIN-CONTAINING PROTEIN 3"/>
    <property type="match status" value="1"/>
</dbReference>
<dbReference type="GO" id="GO:0016787">
    <property type="term" value="F:hydrolase activity"/>
    <property type="evidence" value="ECO:0007669"/>
    <property type="project" value="UniProtKB-KW"/>
</dbReference>
<dbReference type="RefSeq" id="WP_214430856.1">
    <property type="nucleotide sequence ID" value="NZ_CAWPUQ010000295.1"/>
</dbReference>
<proteinExistence type="predicted"/>
<dbReference type="AlphaFoldDB" id="A0A8J7I4Y9"/>
<dbReference type="PANTHER" id="PTHR46191">
    <property type="match status" value="1"/>
</dbReference>
<sequence>MERPKVIFLDAVGTLFGVKGSVGEVYRQIAHEFEVEVSAETLNKTFIQSFKAAPPPIFPDAEAQDIPQREFDWWRTIALNTFESAGVIKQFSDFSAFFSELYIHFGTAEPWFVYPDVFQSLVNWQRLGIELGVLSNFDSRIYSVLQSLGLSNYFQSVTISTQARAAKPDPQIFAIALEKHNCPPSAAWHIGDSIVEDYQGAKAAGLRGIWINRKKN</sequence>
<dbReference type="InterPro" id="IPR023214">
    <property type="entry name" value="HAD_sf"/>
</dbReference>
<evidence type="ECO:0000313" key="2">
    <source>
        <dbReference type="Proteomes" id="UP000662314"/>
    </source>
</evidence>
<dbReference type="PRINTS" id="PR00413">
    <property type="entry name" value="HADHALOGNASE"/>
</dbReference>
<dbReference type="Gene3D" id="3.40.50.1000">
    <property type="entry name" value="HAD superfamily/HAD-like"/>
    <property type="match status" value="1"/>
</dbReference>
<dbReference type="SUPFAM" id="SSF56784">
    <property type="entry name" value="HAD-like"/>
    <property type="match status" value="1"/>
</dbReference>
<dbReference type="InterPro" id="IPR044924">
    <property type="entry name" value="HAD-SF_hydro_IA_REG-2-like_cap"/>
</dbReference>
<organism evidence="1 2">
    <name type="scientific">Dendronalium phyllosphericum CENA369</name>
    <dbReference type="NCBI Taxonomy" id="1725256"/>
    <lineage>
        <taxon>Bacteria</taxon>
        <taxon>Bacillati</taxon>
        <taxon>Cyanobacteriota</taxon>
        <taxon>Cyanophyceae</taxon>
        <taxon>Nostocales</taxon>
        <taxon>Nostocaceae</taxon>
        <taxon>Dendronalium</taxon>
        <taxon>Dendronalium phyllosphericum</taxon>
    </lineage>
</organism>
<dbReference type="CDD" id="cd16415">
    <property type="entry name" value="HAD_dREG-2_like"/>
    <property type="match status" value="1"/>
</dbReference>
<dbReference type="NCBIfam" id="TIGR01549">
    <property type="entry name" value="HAD-SF-IA-v1"/>
    <property type="match status" value="1"/>
</dbReference>
<dbReference type="NCBIfam" id="TIGR02252">
    <property type="entry name" value="DREG-2"/>
    <property type="match status" value="1"/>
</dbReference>
<dbReference type="SFLD" id="SFLDS00003">
    <property type="entry name" value="Haloacid_Dehalogenase"/>
    <property type="match status" value="1"/>
</dbReference>
<dbReference type="Pfam" id="PF00702">
    <property type="entry name" value="Hydrolase"/>
    <property type="match status" value="1"/>
</dbReference>
<accession>A0A8J7I4Y9</accession>
<dbReference type="InterPro" id="IPR036412">
    <property type="entry name" value="HAD-like_sf"/>
</dbReference>
<dbReference type="SFLD" id="SFLDG01129">
    <property type="entry name" value="C1.5:_HAD__Beta-PGM__Phosphata"/>
    <property type="match status" value="1"/>
</dbReference>
<comment type="caution">
    <text evidence="1">The sequence shown here is derived from an EMBL/GenBank/DDBJ whole genome shotgun (WGS) entry which is preliminary data.</text>
</comment>
<dbReference type="EMBL" id="JAECZA010000006">
    <property type="protein sequence ID" value="MBH8572027.1"/>
    <property type="molecule type" value="Genomic_DNA"/>
</dbReference>
<protein>
    <submittedName>
        <fullName evidence="1">HAD family hydrolase</fullName>
    </submittedName>
</protein>
<evidence type="ECO:0000313" key="1">
    <source>
        <dbReference type="EMBL" id="MBH8572027.1"/>
    </source>
</evidence>
<keyword evidence="1" id="KW-0378">Hydrolase</keyword>
<dbReference type="InterPro" id="IPR006439">
    <property type="entry name" value="HAD-SF_hydro_IA"/>
</dbReference>
<dbReference type="Gene3D" id="1.10.150.720">
    <property type="entry name" value="Haloacid dehalogenase-like hydrolase"/>
    <property type="match status" value="1"/>
</dbReference>
<dbReference type="InterPro" id="IPR011949">
    <property type="entry name" value="HAD-SF_hydro_IA_REG-2-like"/>
</dbReference>
<name>A0A8J7I4Y9_9NOST</name>